<dbReference type="Ensembl" id="ENSUMAT00000034819.1">
    <property type="protein sequence ID" value="ENSUMAP00000029464.1"/>
    <property type="gene ID" value="ENSUMAG00000021354.1"/>
</dbReference>
<evidence type="ECO:0000256" key="8">
    <source>
        <dbReference type="ARBA" id="ARBA00022989"/>
    </source>
</evidence>
<evidence type="ECO:0000256" key="10">
    <source>
        <dbReference type="ARBA" id="ARBA00023136"/>
    </source>
</evidence>
<feature type="region of interest" description="Disordered" evidence="12">
    <location>
        <begin position="1"/>
        <end position="43"/>
    </location>
</feature>
<sequence>MVTTPRVHSFQGPCSPTPHRPTSPSWPLPQAHGQSSWGFAGGGRPASGSVRSCSLMPATGRLSTNSQTLPVCFCWHNPNEEDDPDRPVHFSSSRAHPSRWTVQHSLGKEQQRSWWRVLPFSLSLMVVVIWCFLRQETGADRWLKQVLGEEEEAEPGDGSQEPGAPAASRRELSGR</sequence>
<keyword evidence="6" id="KW-0999">Mitochondrion inner membrane</keyword>
<evidence type="ECO:0000313" key="13">
    <source>
        <dbReference type="Ensembl" id="ENSUMAP00000029464"/>
    </source>
</evidence>
<dbReference type="InterPro" id="IPR029160">
    <property type="entry name" value="UQCC4"/>
</dbReference>
<evidence type="ECO:0000256" key="11">
    <source>
        <dbReference type="ARBA" id="ARBA00034713"/>
    </source>
</evidence>
<comment type="subcellular location">
    <subcellularLocation>
        <location evidence="1">Mitochondrion inner membrane</location>
        <topology evidence="1">Single-pass membrane protein</topology>
    </subcellularLocation>
</comment>
<dbReference type="GO" id="GO:0005743">
    <property type="term" value="C:mitochondrial inner membrane"/>
    <property type="evidence" value="ECO:0007669"/>
    <property type="project" value="UniProtKB-SubCell"/>
</dbReference>
<dbReference type="PRINTS" id="PR02042">
    <property type="entry name" value="CCSMST1"/>
</dbReference>
<dbReference type="AlphaFoldDB" id="A0A452V7E4"/>
<name>A0A452V7E4_URSMA</name>
<evidence type="ECO:0000256" key="7">
    <source>
        <dbReference type="ARBA" id="ARBA00022982"/>
    </source>
</evidence>
<evidence type="ECO:0000256" key="2">
    <source>
        <dbReference type="ARBA" id="ARBA00022448"/>
    </source>
</evidence>
<dbReference type="PANTHER" id="PTHR35268">
    <property type="entry name" value="PROTEIN CCSMST1"/>
    <property type="match status" value="1"/>
</dbReference>
<dbReference type="InterPro" id="IPR023248">
    <property type="entry name" value="UQCC4_vert"/>
</dbReference>
<protein>
    <recommendedName>
        <fullName evidence="14">Protein CCSMST1</fullName>
    </recommendedName>
</protein>
<comment type="similarity">
    <text evidence="11">Belongs to the UQCC4 family.</text>
</comment>
<dbReference type="PANTHER" id="PTHR35268:SF1">
    <property type="entry name" value="UBIQUINOL-CYTOCHROME-C REDUCTASE COMPLEX ASSEMBLY FACTOR 4"/>
    <property type="match status" value="1"/>
</dbReference>
<evidence type="ECO:0000256" key="6">
    <source>
        <dbReference type="ARBA" id="ARBA00022792"/>
    </source>
</evidence>
<keyword evidence="10" id="KW-0472">Membrane</keyword>
<evidence type="ECO:0000256" key="3">
    <source>
        <dbReference type="ARBA" id="ARBA00022660"/>
    </source>
</evidence>
<feature type="compositionally biased region" description="Pro residues" evidence="12">
    <location>
        <begin position="15"/>
        <end position="27"/>
    </location>
</feature>
<dbReference type="GeneTree" id="ENSGT00510000049652"/>
<evidence type="ECO:0000256" key="4">
    <source>
        <dbReference type="ARBA" id="ARBA00022692"/>
    </source>
</evidence>
<keyword evidence="5" id="KW-0732">Signal</keyword>
<dbReference type="Pfam" id="PF15013">
    <property type="entry name" value="CCSMST1"/>
    <property type="match status" value="1"/>
</dbReference>
<evidence type="ECO:0000256" key="12">
    <source>
        <dbReference type="SAM" id="MobiDB-lite"/>
    </source>
</evidence>
<proteinExistence type="inferred from homology"/>
<organism evidence="13">
    <name type="scientific">Ursus maritimus</name>
    <name type="common">Polar bear</name>
    <name type="synonym">Thalarctos maritimus</name>
    <dbReference type="NCBI Taxonomy" id="29073"/>
    <lineage>
        <taxon>Eukaryota</taxon>
        <taxon>Metazoa</taxon>
        <taxon>Chordata</taxon>
        <taxon>Craniata</taxon>
        <taxon>Vertebrata</taxon>
        <taxon>Euteleostomi</taxon>
        <taxon>Mammalia</taxon>
        <taxon>Eutheria</taxon>
        <taxon>Laurasiatheria</taxon>
        <taxon>Carnivora</taxon>
        <taxon>Caniformia</taxon>
        <taxon>Ursidae</taxon>
        <taxon>Ursus</taxon>
    </lineage>
</organism>
<keyword evidence="3" id="KW-0679">Respiratory chain</keyword>
<accession>A0A452V7E4</accession>
<reference evidence="13" key="1">
    <citation type="submission" date="2019-03" db="UniProtKB">
        <authorList>
            <consortium name="Ensembl"/>
        </authorList>
    </citation>
    <scope>IDENTIFICATION</scope>
</reference>
<feature type="region of interest" description="Disordered" evidence="12">
    <location>
        <begin position="148"/>
        <end position="175"/>
    </location>
</feature>
<keyword evidence="8" id="KW-1133">Transmembrane helix</keyword>
<keyword evidence="9" id="KW-0496">Mitochondrion</keyword>
<keyword evidence="2" id="KW-0813">Transport</keyword>
<keyword evidence="4" id="KW-0812">Transmembrane</keyword>
<evidence type="ECO:0000256" key="9">
    <source>
        <dbReference type="ARBA" id="ARBA00023128"/>
    </source>
</evidence>
<evidence type="ECO:0008006" key="14">
    <source>
        <dbReference type="Google" id="ProtNLM"/>
    </source>
</evidence>
<evidence type="ECO:0000256" key="5">
    <source>
        <dbReference type="ARBA" id="ARBA00022729"/>
    </source>
</evidence>
<evidence type="ECO:0000256" key="1">
    <source>
        <dbReference type="ARBA" id="ARBA00004434"/>
    </source>
</evidence>
<keyword evidence="7" id="KW-0249">Electron transport</keyword>